<evidence type="ECO:0008006" key="4">
    <source>
        <dbReference type="Google" id="ProtNLM"/>
    </source>
</evidence>
<feature type="transmembrane region" description="Helical" evidence="1">
    <location>
        <begin position="202"/>
        <end position="224"/>
    </location>
</feature>
<comment type="caution">
    <text evidence="2">The sequence shown here is derived from an EMBL/GenBank/DDBJ whole genome shotgun (WGS) entry which is preliminary data.</text>
</comment>
<dbReference type="UniPathway" id="UPA00196"/>
<protein>
    <recommendedName>
        <fullName evidence="4">Glycosyltransferase RgtA/B/C/D-like domain-containing protein</fullName>
    </recommendedName>
</protein>
<feature type="transmembrane region" description="Helical" evidence="1">
    <location>
        <begin position="342"/>
        <end position="364"/>
    </location>
</feature>
<sequence length="366" mass="41839">MAIKKIILLFVVSRLFFLFIAAVSHGFVQTDPGYLGQQVSQGEPSWVWTWANMDGRHFIKIATLGYTGTNFIFFPLYPSLIGLVSFTSHLTPITSGIIISILSTILAVYYLLKLADLDKLKTSKFEVLFLLFFFPYGFILNSVYSDGLFLFFTTTSLYYARKGNWLLSGISALLSSLTRLSGLSLLPILIFEWWAQRRKVGLRGLIAPTLNIVGFLGFAVYMQIVHGNWRLFQISMRAWNMEKTVLLPQVLYRYLHIFVSVSPKLIVYWIAALEFVVFILSFVLALYVYRKIRASYGLFMMILLSLRTFNGTLAGTPRYLIHLFPVYLGLGLLLHNHPRLRFVYYPTTIILGILITSLFVQGYFVG</sequence>
<dbReference type="GO" id="GO:0006506">
    <property type="term" value="P:GPI anchor biosynthetic process"/>
    <property type="evidence" value="ECO:0007669"/>
    <property type="project" value="UniProtKB-UniPathway"/>
</dbReference>
<feature type="transmembrane region" description="Helical" evidence="1">
    <location>
        <begin position="93"/>
        <end position="112"/>
    </location>
</feature>
<organism evidence="2 3">
    <name type="scientific">Candidatus Collierbacteria bacterium RIFCSPHIGHO2_02_FULL_49_10</name>
    <dbReference type="NCBI Taxonomy" id="1817723"/>
    <lineage>
        <taxon>Bacteria</taxon>
        <taxon>Candidatus Collieribacteriota</taxon>
    </lineage>
</organism>
<keyword evidence="1" id="KW-0472">Membrane</keyword>
<dbReference type="AlphaFoldDB" id="A0A1F5ER54"/>
<feature type="transmembrane region" description="Helical" evidence="1">
    <location>
        <begin position="165"/>
        <end position="190"/>
    </location>
</feature>
<feature type="transmembrane region" description="Helical" evidence="1">
    <location>
        <begin position="296"/>
        <end position="313"/>
    </location>
</feature>
<feature type="transmembrane region" description="Helical" evidence="1">
    <location>
        <begin position="266"/>
        <end position="289"/>
    </location>
</feature>
<evidence type="ECO:0000256" key="1">
    <source>
        <dbReference type="SAM" id="Phobius"/>
    </source>
</evidence>
<feature type="transmembrane region" description="Helical" evidence="1">
    <location>
        <begin position="319"/>
        <end position="335"/>
    </location>
</feature>
<evidence type="ECO:0000313" key="3">
    <source>
        <dbReference type="Proteomes" id="UP000177390"/>
    </source>
</evidence>
<dbReference type="GO" id="GO:0016020">
    <property type="term" value="C:membrane"/>
    <property type="evidence" value="ECO:0007669"/>
    <property type="project" value="GOC"/>
</dbReference>
<evidence type="ECO:0000313" key="2">
    <source>
        <dbReference type="EMBL" id="OGD69869.1"/>
    </source>
</evidence>
<reference evidence="2 3" key="1">
    <citation type="journal article" date="2016" name="Nat. Commun.">
        <title>Thousands of microbial genomes shed light on interconnected biogeochemical processes in an aquifer system.</title>
        <authorList>
            <person name="Anantharaman K."/>
            <person name="Brown C.T."/>
            <person name="Hug L.A."/>
            <person name="Sharon I."/>
            <person name="Castelle C.J."/>
            <person name="Probst A.J."/>
            <person name="Thomas B.C."/>
            <person name="Singh A."/>
            <person name="Wilkins M.J."/>
            <person name="Karaoz U."/>
            <person name="Brodie E.L."/>
            <person name="Williams K.H."/>
            <person name="Hubbard S.S."/>
            <person name="Banfield J.F."/>
        </authorList>
    </citation>
    <scope>NUCLEOTIDE SEQUENCE [LARGE SCALE GENOMIC DNA]</scope>
</reference>
<name>A0A1F5ER54_9BACT</name>
<gene>
    <name evidence="2" type="ORF">A3D09_02360</name>
</gene>
<keyword evidence="1" id="KW-1133">Transmembrane helix</keyword>
<proteinExistence type="predicted"/>
<accession>A0A1F5ER54</accession>
<dbReference type="EMBL" id="MFAH01000070">
    <property type="protein sequence ID" value="OGD69869.1"/>
    <property type="molecule type" value="Genomic_DNA"/>
</dbReference>
<feature type="transmembrane region" description="Helical" evidence="1">
    <location>
        <begin position="124"/>
        <end position="145"/>
    </location>
</feature>
<dbReference type="Proteomes" id="UP000177390">
    <property type="component" value="Unassembled WGS sequence"/>
</dbReference>
<keyword evidence="1" id="KW-0812">Transmembrane</keyword>